<dbReference type="EMBL" id="VXIV02003139">
    <property type="protein sequence ID" value="KAF6021033.1"/>
    <property type="molecule type" value="Genomic_DNA"/>
</dbReference>
<protein>
    <submittedName>
        <fullName evidence="2">Uncharacterized protein</fullName>
    </submittedName>
</protein>
<reference evidence="2" key="1">
    <citation type="submission" date="2020-06" db="EMBL/GenBank/DDBJ databases">
        <title>Draft genome of Bugula neritina, a colonial animal packing powerful symbionts and potential medicines.</title>
        <authorList>
            <person name="Rayko M."/>
        </authorList>
    </citation>
    <scope>NUCLEOTIDE SEQUENCE [LARGE SCALE GENOMIC DNA]</scope>
    <source>
        <strain evidence="2">Kwan_BN1</strain>
    </source>
</reference>
<name>A0A7J7J4K0_BUGNE</name>
<evidence type="ECO:0000256" key="1">
    <source>
        <dbReference type="SAM" id="Phobius"/>
    </source>
</evidence>
<gene>
    <name evidence="2" type="ORF">EB796_020680</name>
</gene>
<organism evidence="2 3">
    <name type="scientific">Bugula neritina</name>
    <name type="common">Brown bryozoan</name>
    <name type="synonym">Sertularia neritina</name>
    <dbReference type="NCBI Taxonomy" id="10212"/>
    <lineage>
        <taxon>Eukaryota</taxon>
        <taxon>Metazoa</taxon>
        <taxon>Spiralia</taxon>
        <taxon>Lophotrochozoa</taxon>
        <taxon>Bryozoa</taxon>
        <taxon>Gymnolaemata</taxon>
        <taxon>Cheilostomatida</taxon>
        <taxon>Flustrina</taxon>
        <taxon>Buguloidea</taxon>
        <taxon>Bugulidae</taxon>
        <taxon>Bugula</taxon>
    </lineage>
</organism>
<dbReference type="Proteomes" id="UP000593567">
    <property type="component" value="Unassembled WGS sequence"/>
</dbReference>
<keyword evidence="1" id="KW-1133">Transmembrane helix</keyword>
<dbReference type="AlphaFoldDB" id="A0A7J7J4K0"/>
<feature type="transmembrane region" description="Helical" evidence="1">
    <location>
        <begin position="40"/>
        <end position="61"/>
    </location>
</feature>
<comment type="caution">
    <text evidence="2">The sequence shown here is derived from an EMBL/GenBank/DDBJ whole genome shotgun (WGS) entry which is preliminary data.</text>
</comment>
<proteinExistence type="predicted"/>
<sequence>MALEPIEPIDQDQLVFVNYTTIVAILADQYLTNEELAEGIFLILIGIIGMLLNALVLVLTFSCSHLRIMMNGFTIHGCLLDMFKVQAVARNCHQV</sequence>
<evidence type="ECO:0000313" key="2">
    <source>
        <dbReference type="EMBL" id="KAF6021033.1"/>
    </source>
</evidence>
<accession>A0A7J7J4K0</accession>
<keyword evidence="3" id="KW-1185">Reference proteome</keyword>
<evidence type="ECO:0000313" key="3">
    <source>
        <dbReference type="Proteomes" id="UP000593567"/>
    </source>
</evidence>
<keyword evidence="1" id="KW-0812">Transmembrane</keyword>
<dbReference type="SUPFAM" id="SSF81321">
    <property type="entry name" value="Family A G protein-coupled receptor-like"/>
    <property type="match status" value="1"/>
</dbReference>
<keyword evidence="1" id="KW-0472">Membrane</keyword>